<gene>
    <name evidence="1" type="ORF">PHYBLDRAFT_164184</name>
</gene>
<protein>
    <submittedName>
        <fullName evidence="1">Uncharacterized protein</fullName>
    </submittedName>
</protein>
<dbReference type="InParanoid" id="A0A163E880"/>
<reference evidence="2" key="1">
    <citation type="submission" date="2015-06" db="EMBL/GenBank/DDBJ databases">
        <title>Expansion of signal transduction pathways in fungi by whole-genome duplication.</title>
        <authorList>
            <consortium name="DOE Joint Genome Institute"/>
            <person name="Corrochano L.M."/>
            <person name="Kuo A."/>
            <person name="Marcet-Houben M."/>
            <person name="Polaino S."/>
            <person name="Salamov A."/>
            <person name="Villalobos J.M."/>
            <person name="Alvarez M.I."/>
            <person name="Avalos J."/>
            <person name="Benito E.P."/>
            <person name="Benoit I."/>
            <person name="Burger G."/>
            <person name="Camino L.P."/>
            <person name="Canovas D."/>
            <person name="Cerda-Olmedo E."/>
            <person name="Cheng J.-F."/>
            <person name="Dominguez A."/>
            <person name="Elias M."/>
            <person name="Eslava A.P."/>
            <person name="Glaser F."/>
            <person name="Grimwood J."/>
            <person name="Gutierrez G."/>
            <person name="Heitman J."/>
            <person name="Henrissat B."/>
            <person name="Iturriaga E.A."/>
            <person name="Lang B.F."/>
            <person name="Lavin J.L."/>
            <person name="Lee S."/>
            <person name="Li W."/>
            <person name="Lindquist E."/>
            <person name="Lopez-Garcia S."/>
            <person name="Luque E.M."/>
            <person name="Marcos A.T."/>
            <person name="Martin J."/>
            <person name="McCluskey K."/>
            <person name="Medina H.R."/>
            <person name="Miralles-Duran A."/>
            <person name="Miyazaki A."/>
            <person name="Munoz-Torres E."/>
            <person name="Oguiza J.A."/>
            <person name="Ohm R."/>
            <person name="Olmedo M."/>
            <person name="Orejas M."/>
            <person name="Ortiz-Castellanos L."/>
            <person name="Pisabarro A.G."/>
            <person name="Rodriguez-Romero J."/>
            <person name="Ruiz-Herrera J."/>
            <person name="Ruiz-Vazquez R."/>
            <person name="Sanz C."/>
            <person name="Schackwitz W."/>
            <person name="Schmutz J."/>
            <person name="Shahriari M."/>
            <person name="Shelest E."/>
            <person name="Silva-Franco F."/>
            <person name="Soanes D."/>
            <person name="Syed K."/>
            <person name="Tagua V.G."/>
            <person name="Talbot N.J."/>
            <person name="Thon M."/>
            <person name="De vries R.P."/>
            <person name="Wiebenga A."/>
            <person name="Yadav J.S."/>
            <person name="Braun E.L."/>
            <person name="Baker S."/>
            <person name="Garre V."/>
            <person name="Horwitz B."/>
            <person name="Torres-Martinez S."/>
            <person name="Idnurm A."/>
            <person name="Herrera-Estrella A."/>
            <person name="Gabaldon T."/>
            <person name="Grigoriev I.V."/>
        </authorList>
    </citation>
    <scope>NUCLEOTIDE SEQUENCE [LARGE SCALE GENOMIC DNA]</scope>
    <source>
        <strain evidence="2">NRRL 1555(-)</strain>
    </source>
</reference>
<dbReference type="VEuPathDB" id="FungiDB:PHYBLDRAFT_164184"/>
<dbReference type="GeneID" id="28995870"/>
<dbReference type="AlphaFoldDB" id="A0A163E880"/>
<name>A0A163E880_PHYB8</name>
<sequence length="114" mass="12999">MLSHLGVSDIYLEQFGIKPFHRYFAVMIVFYNSQKLTKACIDGLYRSPEEFGFATLRVALIVSRLVSMSIVPRKNSVGIARKETGYRCLVPDVFSRLSLNFPGFNRSSSSYFIM</sequence>
<evidence type="ECO:0000313" key="1">
    <source>
        <dbReference type="EMBL" id="OAD77270.1"/>
    </source>
</evidence>
<keyword evidence="2" id="KW-1185">Reference proteome</keyword>
<proteinExistence type="predicted"/>
<evidence type="ECO:0000313" key="2">
    <source>
        <dbReference type="Proteomes" id="UP000077315"/>
    </source>
</evidence>
<accession>A0A163E880</accession>
<dbReference type="Proteomes" id="UP000077315">
    <property type="component" value="Unassembled WGS sequence"/>
</dbReference>
<organism evidence="1 2">
    <name type="scientific">Phycomyces blakesleeanus (strain ATCC 8743b / DSM 1359 / FGSC 10004 / NBRC 33097 / NRRL 1555)</name>
    <dbReference type="NCBI Taxonomy" id="763407"/>
    <lineage>
        <taxon>Eukaryota</taxon>
        <taxon>Fungi</taxon>
        <taxon>Fungi incertae sedis</taxon>
        <taxon>Mucoromycota</taxon>
        <taxon>Mucoromycotina</taxon>
        <taxon>Mucoromycetes</taxon>
        <taxon>Mucorales</taxon>
        <taxon>Phycomycetaceae</taxon>
        <taxon>Phycomyces</taxon>
    </lineage>
</organism>
<dbReference type="EMBL" id="KV440974">
    <property type="protein sequence ID" value="OAD77270.1"/>
    <property type="molecule type" value="Genomic_DNA"/>
</dbReference>
<dbReference type="RefSeq" id="XP_018295310.1">
    <property type="nucleotide sequence ID" value="XM_018434964.1"/>
</dbReference>